<evidence type="ECO:0000313" key="2">
    <source>
        <dbReference type="EMBL" id="SCQ78962.1"/>
    </source>
</evidence>
<evidence type="ECO:0000313" key="1">
    <source>
        <dbReference type="EMBL" id="SBN38866.1"/>
    </source>
</evidence>
<dbReference type="EMBL" id="LT576035">
    <property type="protein sequence ID" value="SBN38866.1"/>
    <property type="molecule type" value="Genomic_DNA"/>
</dbReference>
<sequence>MLTPMDNAMADLPVPPPQMWATNAGPVECVGVVRQARPPLQLGAGWSRSRPQAVQHRPDPAAHRLAITFARMIKEALAGTRPARQLQAVMRADRLEQVVSIQRMGGLTGIRCTHVRADRPAAGTVEAVACYRWTSAEPPPPGGEPAERAFAVAFRLDFRRGRWCCDELQIIASAQPDRAA</sequence>
<organism evidence="1">
    <name type="scientific">Propionibacterium freudenreichii</name>
    <dbReference type="NCBI Taxonomy" id="1744"/>
    <lineage>
        <taxon>Bacteria</taxon>
        <taxon>Bacillati</taxon>
        <taxon>Actinomycetota</taxon>
        <taxon>Actinomycetes</taxon>
        <taxon>Propionibacteriales</taxon>
        <taxon>Propionibacteriaceae</taxon>
        <taxon>Propionibacterium</taxon>
    </lineage>
</organism>
<proteinExistence type="predicted"/>
<evidence type="ECO:0000313" key="3">
    <source>
        <dbReference type="Proteomes" id="UP000250080"/>
    </source>
</evidence>
<gene>
    <name evidence="1" type="ORF">PFR_JS10_1223</name>
    <name evidence="2" type="ORF">PFR_JS23_1258</name>
</gene>
<dbReference type="InterPro" id="IPR045596">
    <property type="entry name" value="DUF6459"/>
</dbReference>
<dbReference type="AlphaFoldDB" id="A0A2C7ZV50"/>
<name>A0A2C7ZV50_9ACTN</name>
<dbReference type="Pfam" id="PF20060">
    <property type="entry name" value="DUF6459"/>
    <property type="match status" value="1"/>
</dbReference>
<dbReference type="EMBL" id="LT618793">
    <property type="protein sequence ID" value="SCQ78962.1"/>
    <property type="molecule type" value="Genomic_DNA"/>
</dbReference>
<dbReference type="Proteomes" id="UP000250080">
    <property type="component" value="Chromosome I"/>
</dbReference>
<reference evidence="2 3" key="2">
    <citation type="submission" date="2016-09" db="EMBL/GenBank/DDBJ databases">
        <authorList>
            <person name="Laine KS P."/>
        </authorList>
    </citation>
    <scope>NUCLEOTIDE SEQUENCE [LARGE SCALE GENOMIC DNA]</scope>
    <source>
        <strain evidence="2">PFRJS-23</strain>
    </source>
</reference>
<accession>A0A2C7ZV50</accession>
<protein>
    <submittedName>
        <fullName evidence="1">Uncharacterized protein</fullName>
    </submittedName>
</protein>
<reference evidence="1" key="1">
    <citation type="submission" date="2016-05" db="EMBL/GenBank/DDBJ databases">
        <authorList>
            <person name="Lavstsen T."/>
            <person name="Jespersen J.S."/>
        </authorList>
    </citation>
    <scope>NUCLEOTIDE SEQUENCE</scope>
    <source>
        <strain evidence="1">PFRJS10</strain>
    </source>
</reference>